<dbReference type="AlphaFoldDB" id="A0A7W9KSC4"/>
<feature type="region of interest" description="Disordered" evidence="1">
    <location>
        <begin position="46"/>
        <end position="71"/>
    </location>
</feature>
<organism evidence="2 3">
    <name type="scientific">Kutzneria kofuensis</name>
    <dbReference type="NCBI Taxonomy" id="103725"/>
    <lineage>
        <taxon>Bacteria</taxon>
        <taxon>Bacillati</taxon>
        <taxon>Actinomycetota</taxon>
        <taxon>Actinomycetes</taxon>
        <taxon>Pseudonocardiales</taxon>
        <taxon>Pseudonocardiaceae</taxon>
        <taxon>Kutzneria</taxon>
    </lineage>
</organism>
<comment type="caution">
    <text evidence="2">The sequence shown here is derived from an EMBL/GenBank/DDBJ whole genome shotgun (WGS) entry which is preliminary data.</text>
</comment>
<feature type="compositionally biased region" description="Basic and acidic residues" evidence="1">
    <location>
        <begin position="1"/>
        <end position="13"/>
    </location>
</feature>
<reference evidence="2 3" key="1">
    <citation type="submission" date="2020-08" db="EMBL/GenBank/DDBJ databases">
        <title>Sequencing the genomes of 1000 actinobacteria strains.</title>
        <authorList>
            <person name="Klenk H.-P."/>
        </authorList>
    </citation>
    <scope>NUCLEOTIDE SEQUENCE [LARGE SCALE GENOMIC DNA]</scope>
    <source>
        <strain evidence="2 3">DSM 43851</strain>
    </source>
</reference>
<keyword evidence="3" id="KW-1185">Reference proteome</keyword>
<dbReference type="RefSeq" id="WP_184869996.1">
    <property type="nucleotide sequence ID" value="NZ_BAAAWY010000104.1"/>
</dbReference>
<gene>
    <name evidence="2" type="ORF">BJ998_008787</name>
</gene>
<protein>
    <submittedName>
        <fullName evidence="2">Uncharacterized protein</fullName>
    </submittedName>
</protein>
<proteinExistence type="predicted"/>
<sequence>MAEPVDLRDEKFIPTKAAPDSTATNEATGDHHAVVQANTINGGVEQHHHEHQHLHATSGPVEPELVSGGPTPDEVAAAGEFFVERHGIDEAEWRLERRQVVLLSGNGNGWYIAALRLLDKRSPNGIAHLNPPRSLKEERNRNLKSGVGYVWHARQPFAEFDFTEVCGAVKKAGGWLVVLVQHPAEVPSASTGGSSRAPACGGRPRQRWCTGCRTDSDRRRSPWLTWSGSAAPGACSN</sequence>
<dbReference type="EMBL" id="JACHIR010000003">
    <property type="protein sequence ID" value="MBB5897528.1"/>
    <property type="molecule type" value="Genomic_DNA"/>
</dbReference>
<evidence type="ECO:0000313" key="2">
    <source>
        <dbReference type="EMBL" id="MBB5897528.1"/>
    </source>
</evidence>
<accession>A0A7W9KSC4</accession>
<name>A0A7W9KSC4_9PSEU</name>
<feature type="region of interest" description="Disordered" evidence="1">
    <location>
        <begin position="1"/>
        <end position="28"/>
    </location>
</feature>
<evidence type="ECO:0000256" key="1">
    <source>
        <dbReference type="SAM" id="MobiDB-lite"/>
    </source>
</evidence>
<evidence type="ECO:0000313" key="3">
    <source>
        <dbReference type="Proteomes" id="UP000585638"/>
    </source>
</evidence>
<feature type="region of interest" description="Disordered" evidence="1">
    <location>
        <begin position="187"/>
        <end position="206"/>
    </location>
</feature>
<dbReference type="Proteomes" id="UP000585638">
    <property type="component" value="Unassembled WGS sequence"/>
</dbReference>